<keyword evidence="4 5" id="KW-0472">Membrane</keyword>
<accession>A0A0N8JW73</accession>
<feature type="transmembrane region" description="Helical" evidence="5">
    <location>
        <begin position="51"/>
        <end position="74"/>
    </location>
</feature>
<dbReference type="GO" id="GO:0016020">
    <property type="term" value="C:membrane"/>
    <property type="evidence" value="ECO:0007669"/>
    <property type="project" value="UniProtKB-SubCell"/>
</dbReference>
<protein>
    <submittedName>
        <fullName evidence="7">Cholesterol 25-hydroxylase-like protein 2-like</fullName>
    </submittedName>
</protein>
<dbReference type="Proteomes" id="UP000034805">
    <property type="component" value="Unassembled WGS sequence"/>
</dbReference>
<dbReference type="GO" id="GO:0008610">
    <property type="term" value="P:lipid biosynthetic process"/>
    <property type="evidence" value="ECO:0007669"/>
    <property type="project" value="InterPro"/>
</dbReference>
<evidence type="ECO:0000256" key="2">
    <source>
        <dbReference type="ARBA" id="ARBA00022692"/>
    </source>
</evidence>
<dbReference type="PANTHER" id="PTHR11863">
    <property type="entry name" value="STEROL DESATURASE"/>
    <property type="match status" value="1"/>
</dbReference>
<comment type="caution">
    <text evidence="7">The sequence shown here is derived from an EMBL/GenBank/DDBJ whole genome shotgun (WGS) entry which is preliminary data.</text>
</comment>
<feature type="transmembrane region" description="Helical" evidence="5">
    <location>
        <begin position="94"/>
        <end position="115"/>
    </location>
</feature>
<evidence type="ECO:0000256" key="5">
    <source>
        <dbReference type="SAM" id="Phobius"/>
    </source>
</evidence>
<dbReference type="GO" id="GO:0005506">
    <property type="term" value="F:iron ion binding"/>
    <property type="evidence" value="ECO:0007669"/>
    <property type="project" value="InterPro"/>
</dbReference>
<keyword evidence="2 5" id="KW-0812">Transmembrane</keyword>
<organism evidence="7 8">
    <name type="scientific">Scleropages formosus</name>
    <name type="common">Asian bonytongue</name>
    <name type="synonym">Osteoglossum formosum</name>
    <dbReference type="NCBI Taxonomy" id="113540"/>
    <lineage>
        <taxon>Eukaryota</taxon>
        <taxon>Metazoa</taxon>
        <taxon>Chordata</taxon>
        <taxon>Craniata</taxon>
        <taxon>Vertebrata</taxon>
        <taxon>Euteleostomi</taxon>
        <taxon>Actinopterygii</taxon>
        <taxon>Neopterygii</taxon>
        <taxon>Teleostei</taxon>
        <taxon>Osteoglossocephala</taxon>
        <taxon>Osteoglossomorpha</taxon>
        <taxon>Osteoglossiformes</taxon>
        <taxon>Osteoglossidae</taxon>
        <taxon>Scleropages</taxon>
    </lineage>
</organism>
<reference evidence="7 8" key="1">
    <citation type="submission" date="2015-08" db="EMBL/GenBank/DDBJ databases">
        <title>The genome of the Asian arowana (Scleropages formosus).</title>
        <authorList>
            <person name="Tan M.H."/>
            <person name="Gan H.M."/>
            <person name="Croft L.J."/>
            <person name="Austin C.M."/>
        </authorList>
    </citation>
    <scope>NUCLEOTIDE SEQUENCE [LARGE SCALE GENOMIC DNA]</scope>
    <source>
        <strain evidence="7">Aro1</strain>
    </source>
</reference>
<dbReference type="EMBL" id="JARO02011103">
    <property type="protein sequence ID" value="KPP60137.1"/>
    <property type="molecule type" value="Genomic_DNA"/>
</dbReference>
<feature type="domain" description="Fatty acid hydroxylase" evidence="6">
    <location>
        <begin position="136"/>
        <end position="270"/>
    </location>
</feature>
<dbReference type="AlphaFoldDB" id="A0A0N8JW73"/>
<evidence type="ECO:0000313" key="8">
    <source>
        <dbReference type="Proteomes" id="UP000034805"/>
    </source>
</evidence>
<evidence type="ECO:0000256" key="4">
    <source>
        <dbReference type="ARBA" id="ARBA00023136"/>
    </source>
</evidence>
<dbReference type="OrthoDB" id="1658724at2759"/>
<name>A0A0N8JW73_SCLFO</name>
<comment type="subcellular location">
    <subcellularLocation>
        <location evidence="1">Membrane</location>
    </subcellularLocation>
</comment>
<evidence type="ECO:0000313" key="7">
    <source>
        <dbReference type="EMBL" id="KPP60137.1"/>
    </source>
</evidence>
<evidence type="ECO:0000256" key="3">
    <source>
        <dbReference type="ARBA" id="ARBA00022989"/>
    </source>
</evidence>
<sequence>MELVGHRLNDAARKMITIIPEKSPLQLLWDYLRHNHEEVLRSPLCPVVISVTMYFIACLFYTLLDGLSSVMPAVNRYRIHPEQPVKLKSVLKALMLTFYNHVVFVFPAAVAQWYWRPPLPLEDTAPTVLEFAMDILGCIVLFDFQYYLWHWVHHKSKWLYANFHAIHHEYSQPFCWVTQYMSVWELTSVGFWTTVDPVLLGCHSLTGFAFMIFNIWVSVDDHSGYDFPWSLHNLIPFNLWGGSPKHDTHHRSPNTNYEPYFSHWDWLCGTNSEYLASPAMAEKRKGNKK</sequence>
<dbReference type="STRING" id="113540.ENSSFOP00015025560"/>
<dbReference type="KEGG" id="sfm:108925091"/>
<dbReference type="Pfam" id="PF04116">
    <property type="entry name" value="FA_hydroxylase"/>
    <property type="match status" value="1"/>
</dbReference>
<proteinExistence type="predicted"/>
<evidence type="ECO:0000256" key="1">
    <source>
        <dbReference type="ARBA" id="ARBA00004370"/>
    </source>
</evidence>
<feature type="transmembrane region" description="Helical" evidence="5">
    <location>
        <begin position="127"/>
        <end position="149"/>
    </location>
</feature>
<keyword evidence="3 5" id="KW-1133">Transmembrane helix</keyword>
<dbReference type="GO" id="GO:0016491">
    <property type="term" value="F:oxidoreductase activity"/>
    <property type="evidence" value="ECO:0007669"/>
    <property type="project" value="InterPro"/>
</dbReference>
<gene>
    <name evidence="7" type="ORF">Z043_121883</name>
</gene>
<evidence type="ECO:0000259" key="6">
    <source>
        <dbReference type="Pfam" id="PF04116"/>
    </source>
</evidence>
<dbReference type="InterPro" id="IPR050307">
    <property type="entry name" value="Sterol_Desaturase_Related"/>
</dbReference>
<dbReference type="InterPro" id="IPR006694">
    <property type="entry name" value="Fatty_acid_hydroxylase"/>
</dbReference>